<dbReference type="GO" id="GO:0030134">
    <property type="term" value="C:COPII-coated ER to Golgi transport vesicle"/>
    <property type="evidence" value="ECO:0007669"/>
    <property type="project" value="TreeGrafter"/>
</dbReference>
<evidence type="ECO:0000259" key="3">
    <source>
        <dbReference type="Pfam" id="PF07970"/>
    </source>
</evidence>
<accession>A0A5N6NTU0</accession>
<dbReference type="PANTHER" id="PTHR10984">
    <property type="entry name" value="ENDOPLASMIC RETICULUM-GOLGI INTERMEDIATE COMPARTMENT PROTEIN"/>
    <property type="match status" value="1"/>
</dbReference>
<evidence type="ECO:0000256" key="1">
    <source>
        <dbReference type="SAM" id="MobiDB-lite"/>
    </source>
</evidence>
<dbReference type="OrthoDB" id="270930at2759"/>
<feature type="transmembrane region" description="Helical" evidence="2">
    <location>
        <begin position="247"/>
        <end position="273"/>
    </location>
</feature>
<reference evidence="4 5" key="1">
    <citation type="submission" date="2019-05" db="EMBL/GenBank/DDBJ databases">
        <title>Mikania micrantha, genome provides insights into the molecular mechanism of rapid growth.</title>
        <authorList>
            <person name="Liu B."/>
        </authorList>
    </citation>
    <scope>NUCLEOTIDE SEQUENCE [LARGE SCALE GENOMIC DNA]</scope>
    <source>
        <strain evidence="4">NLD-2019</strain>
        <tissue evidence="4">Leaf</tissue>
    </source>
</reference>
<evidence type="ECO:0000313" key="5">
    <source>
        <dbReference type="Proteomes" id="UP000326396"/>
    </source>
</evidence>
<dbReference type="GO" id="GO:0005783">
    <property type="term" value="C:endoplasmic reticulum"/>
    <property type="evidence" value="ECO:0007669"/>
    <property type="project" value="TreeGrafter"/>
</dbReference>
<dbReference type="AlphaFoldDB" id="A0A5N6NTU0"/>
<dbReference type="Pfam" id="PF07970">
    <property type="entry name" value="COPIIcoated_ERV"/>
    <property type="match status" value="1"/>
</dbReference>
<feature type="domain" description="Endoplasmic reticulum vesicle transporter C-terminal" evidence="3">
    <location>
        <begin position="60"/>
        <end position="269"/>
    </location>
</feature>
<feature type="compositionally biased region" description="Basic and acidic residues" evidence="1">
    <location>
        <begin position="1"/>
        <end position="15"/>
    </location>
</feature>
<dbReference type="InterPro" id="IPR045888">
    <property type="entry name" value="Erv"/>
</dbReference>
<keyword evidence="5" id="KW-1185">Reference proteome</keyword>
<gene>
    <name evidence="4" type="ORF">E3N88_17940</name>
</gene>
<protein>
    <recommendedName>
        <fullName evidence="3">Endoplasmic reticulum vesicle transporter C-terminal domain-containing protein</fullName>
    </recommendedName>
</protein>
<dbReference type="InterPro" id="IPR012936">
    <property type="entry name" value="Erv_C"/>
</dbReference>
<keyword evidence="2" id="KW-0472">Membrane</keyword>
<dbReference type="PANTHER" id="PTHR10984:SF55">
    <property type="entry name" value="ENDOPLASMIC RETICULUM VESICLE TRANSPORTER C-TERMINAL DOMAIN-CONTAINING PROTEIN"/>
    <property type="match status" value="1"/>
</dbReference>
<evidence type="ECO:0000313" key="4">
    <source>
        <dbReference type="EMBL" id="KAD5317994.1"/>
    </source>
</evidence>
<feature type="region of interest" description="Disordered" evidence="1">
    <location>
        <begin position="1"/>
        <end position="30"/>
    </location>
</feature>
<comment type="caution">
    <text evidence="4">The sequence shown here is derived from an EMBL/GenBank/DDBJ whole genome shotgun (WGS) entry which is preliminary data.</text>
</comment>
<keyword evidence="2" id="KW-1133">Transmembrane helix</keyword>
<dbReference type="Proteomes" id="UP000326396">
    <property type="component" value="Linkage Group LG17"/>
</dbReference>
<sequence>MNYSKEEGNDHEHTDQSQIPTNPQAASRTASSKRSSFFEIPWIQDPKLKNVANLQFLLSKSDDECCNSCEEVREAYRRKGWGMANPDLIDQCKREGFAQRIKDEEGEGCNIYGSLEVNKVAGSFHFIKSFHQSSIHILDLLTFNEDSYNISHKINKLAFGDYYPGIVNPLDGVHWFQETPNGMYEYFIKVVPTIYTNIRGHSIKSNQFSVTEHYKRPEFGRRSLPGVFFFYDLSPIKVTFMEKHTSFLHFLTNVCAIVGGIFTVAGIVDSFIYHGHKALRKKMEIGKLG</sequence>
<evidence type="ECO:0000256" key="2">
    <source>
        <dbReference type="SAM" id="Phobius"/>
    </source>
</evidence>
<organism evidence="4 5">
    <name type="scientific">Mikania micrantha</name>
    <name type="common">bitter vine</name>
    <dbReference type="NCBI Taxonomy" id="192012"/>
    <lineage>
        <taxon>Eukaryota</taxon>
        <taxon>Viridiplantae</taxon>
        <taxon>Streptophyta</taxon>
        <taxon>Embryophyta</taxon>
        <taxon>Tracheophyta</taxon>
        <taxon>Spermatophyta</taxon>
        <taxon>Magnoliopsida</taxon>
        <taxon>eudicotyledons</taxon>
        <taxon>Gunneridae</taxon>
        <taxon>Pentapetalae</taxon>
        <taxon>asterids</taxon>
        <taxon>campanulids</taxon>
        <taxon>Asterales</taxon>
        <taxon>Asteraceae</taxon>
        <taxon>Asteroideae</taxon>
        <taxon>Heliantheae alliance</taxon>
        <taxon>Eupatorieae</taxon>
        <taxon>Mikania</taxon>
    </lineage>
</organism>
<name>A0A5N6NTU0_9ASTR</name>
<proteinExistence type="predicted"/>
<keyword evidence="2" id="KW-0812">Transmembrane</keyword>
<dbReference type="EMBL" id="SZYD01000009">
    <property type="protein sequence ID" value="KAD5317994.1"/>
    <property type="molecule type" value="Genomic_DNA"/>
</dbReference>